<gene>
    <name evidence="7" type="primary">gp_16591</name>
</gene>
<dbReference type="PANTHER" id="PTHR43133">
    <property type="entry name" value="RNA POLYMERASE ECF-TYPE SIGMA FACTO"/>
    <property type="match status" value="1"/>
</dbReference>
<dbReference type="SUPFAM" id="SSF88659">
    <property type="entry name" value="Sigma3 and sigma4 domains of RNA polymerase sigma factors"/>
    <property type="match status" value="1"/>
</dbReference>
<keyword evidence="2" id="KW-0805">Transcription regulation</keyword>
<dbReference type="InterPro" id="IPR036388">
    <property type="entry name" value="WH-like_DNA-bd_sf"/>
</dbReference>
<reference evidence="7 8" key="1">
    <citation type="submission" date="2021-04" db="EMBL/GenBank/DDBJ databases">
        <authorList>
            <person name="Shkoporov A.N."/>
            <person name="Stockdale S.R."/>
            <person name="Guerin E."/>
            <person name="Ross R.P."/>
            <person name="Hill C."/>
        </authorList>
    </citation>
    <scope>NUCLEOTIDE SEQUENCE [LARGE SCALE GENOMIC DNA]</scope>
    <source>
        <strain evidence="8">cr77_1</strain>
    </source>
</reference>
<keyword evidence="4" id="KW-0804">Transcription</keyword>
<evidence type="ECO:0000259" key="6">
    <source>
        <dbReference type="Pfam" id="PF08281"/>
    </source>
</evidence>
<dbReference type="Pfam" id="PF04542">
    <property type="entry name" value="Sigma70_r2"/>
    <property type="match status" value="1"/>
</dbReference>
<dbReference type="NCBIfam" id="TIGR02937">
    <property type="entry name" value="sigma70-ECF"/>
    <property type="match status" value="1"/>
</dbReference>
<evidence type="ECO:0000256" key="3">
    <source>
        <dbReference type="ARBA" id="ARBA00023082"/>
    </source>
</evidence>
<dbReference type="GeneID" id="75692080"/>
<dbReference type="KEGG" id="vg:75692080"/>
<dbReference type="PANTHER" id="PTHR43133:SF51">
    <property type="entry name" value="RNA POLYMERASE SIGMA FACTOR"/>
    <property type="match status" value="1"/>
</dbReference>
<evidence type="ECO:0000256" key="1">
    <source>
        <dbReference type="ARBA" id="ARBA00010641"/>
    </source>
</evidence>
<dbReference type="InterPro" id="IPR007627">
    <property type="entry name" value="RNA_pol_sigma70_r2"/>
</dbReference>
<organism evidence="7 8">
    <name type="scientific">uncultured phage cr77_1</name>
    <dbReference type="NCBI Taxonomy" id="2986410"/>
    <lineage>
        <taxon>Viruses</taxon>
        <taxon>Duplodnaviria</taxon>
        <taxon>Heunggongvirae</taxon>
        <taxon>Uroviricota</taxon>
        <taxon>Caudoviricetes</taxon>
        <taxon>Crassvirales</taxon>
        <taxon>Suoliviridae</taxon>
        <taxon>Boorivirinae</taxon>
        <taxon>Canhaevirus</taxon>
        <taxon>Canhaevirus faecalis</taxon>
    </lineage>
</organism>
<name>A0AAE7RW80_9CAUD</name>
<proteinExistence type="inferred from homology"/>
<dbReference type="Proteomes" id="UP000827562">
    <property type="component" value="Segment"/>
</dbReference>
<keyword evidence="3" id="KW-0731">Sigma factor</keyword>
<dbReference type="GO" id="GO:0016987">
    <property type="term" value="F:sigma factor activity"/>
    <property type="evidence" value="ECO:0007669"/>
    <property type="project" value="UniProtKB-KW"/>
</dbReference>
<sequence length="186" mass="21945">MKREDEDNLIRQAKLGDQKAFSTLYDRHKPLIRYIIFDIVKNDDVADDLLSVTFTKAFSRIDSYVNPISFELWLKSIAVNTSIDYIRHTKNEKQNHYIDSEDNYIQLQDSELSAEDIISKRESIDQLKVALSRLRFKYRNILELRYFKGLSYEQLANELAVPIGTIKSDLNKAKKKLREFYNKLNN</sequence>
<evidence type="ECO:0000256" key="4">
    <source>
        <dbReference type="ARBA" id="ARBA00023163"/>
    </source>
</evidence>
<dbReference type="InterPro" id="IPR013249">
    <property type="entry name" value="RNA_pol_sigma70_r4_t2"/>
</dbReference>
<feature type="domain" description="RNA polymerase sigma factor 70 region 4 type 2" evidence="6">
    <location>
        <begin position="125"/>
        <end position="177"/>
    </location>
</feature>
<keyword evidence="8" id="KW-1185">Reference proteome</keyword>
<evidence type="ECO:0000256" key="2">
    <source>
        <dbReference type="ARBA" id="ARBA00023015"/>
    </source>
</evidence>
<dbReference type="EMBL" id="MZ130482">
    <property type="protein sequence ID" value="QWM89820.1"/>
    <property type="molecule type" value="Genomic_DNA"/>
</dbReference>
<protein>
    <submittedName>
        <fullName evidence="7">RNA polymerase sigma-W factor</fullName>
    </submittedName>
</protein>
<dbReference type="InterPro" id="IPR013324">
    <property type="entry name" value="RNA_pol_sigma_r3/r4-like"/>
</dbReference>
<feature type="domain" description="RNA polymerase sigma-70 region 2" evidence="5">
    <location>
        <begin position="24"/>
        <end position="90"/>
    </location>
</feature>
<dbReference type="InterPro" id="IPR039425">
    <property type="entry name" value="RNA_pol_sigma-70-like"/>
</dbReference>
<dbReference type="Pfam" id="PF08281">
    <property type="entry name" value="Sigma70_r4_2"/>
    <property type="match status" value="1"/>
</dbReference>
<dbReference type="RefSeq" id="YP_010359392.1">
    <property type="nucleotide sequence ID" value="NC_062772.1"/>
</dbReference>
<comment type="similarity">
    <text evidence="1">Belongs to the sigma-70 factor family. ECF subfamily.</text>
</comment>
<dbReference type="GO" id="GO:0006352">
    <property type="term" value="P:DNA-templated transcription initiation"/>
    <property type="evidence" value="ECO:0007669"/>
    <property type="project" value="InterPro"/>
</dbReference>
<dbReference type="Gene3D" id="1.10.10.10">
    <property type="entry name" value="Winged helix-like DNA-binding domain superfamily/Winged helix DNA-binding domain"/>
    <property type="match status" value="1"/>
</dbReference>
<dbReference type="GO" id="GO:0003677">
    <property type="term" value="F:DNA binding"/>
    <property type="evidence" value="ECO:0007669"/>
    <property type="project" value="InterPro"/>
</dbReference>
<evidence type="ECO:0000313" key="7">
    <source>
        <dbReference type="EMBL" id="QWM89820.1"/>
    </source>
</evidence>
<dbReference type="InterPro" id="IPR014284">
    <property type="entry name" value="RNA_pol_sigma-70_dom"/>
</dbReference>
<evidence type="ECO:0000259" key="5">
    <source>
        <dbReference type="Pfam" id="PF04542"/>
    </source>
</evidence>
<evidence type="ECO:0000313" key="8">
    <source>
        <dbReference type="Proteomes" id="UP000827562"/>
    </source>
</evidence>
<dbReference type="CDD" id="cd06171">
    <property type="entry name" value="Sigma70_r4"/>
    <property type="match status" value="1"/>
</dbReference>
<accession>A0AAE7RW80</accession>
<dbReference type="Gene3D" id="1.10.1740.10">
    <property type="match status" value="1"/>
</dbReference>
<dbReference type="SUPFAM" id="SSF88946">
    <property type="entry name" value="Sigma2 domain of RNA polymerase sigma factors"/>
    <property type="match status" value="1"/>
</dbReference>
<dbReference type="InterPro" id="IPR013325">
    <property type="entry name" value="RNA_pol_sigma_r2"/>
</dbReference>